<dbReference type="InterPro" id="IPR010077">
    <property type="entry name" value="Herpes_virus_tegument"/>
</dbReference>
<dbReference type="InterPro" id="IPR024346">
    <property type="entry name" value="Tegument_herpes_virus_N"/>
</dbReference>
<evidence type="ECO:0000313" key="6">
    <source>
        <dbReference type="EMBL" id="AIA82751.1"/>
    </source>
</evidence>
<dbReference type="PANTHER" id="PTHR10099">
    <property type="entry name" value="PHOSPHORIBOSYLFORMYLGLYCINAMIDINE SYNTHASE"/>
    <property type="match status" value="1"/>
</dbReference>
<dbReference type="SUPFAM" id="SSF56042">
    <property type="entry name" value="PurM C-terminal domain-like"/>
    <property type="match status" value="1"/>
</dbReference>
<dbReference type="EMBL" id="KC999113">
    <property type="protein sequence ID" value="AIA82751.1"/>
    <property type="molecule type" value="Genomic_DNA"/>
</dbReference>
<evidence type="ECO:0000256" key="3">
    <source>
        <dbReference type="ARBA" id="ARBA00022844"/>
    </source>
</evidence>
<evidence type="ECO:0000256" key="2">
    <source>
        <dbReference type="ARBA" id="ARBA00022580"/>
    </source>
</evidence>
<evidence type="ECO:0000259" key="5">
    <source>
        <dbReference type="Pfam" id="PF12818"/>
    </source>
</evidence>
<dbReference type="GO" id="GO:0075733">
    <property type="term" value="P:intracellular transport of virus"/>
    <property type="evidence" value="ECO:0007669"/>
    <property type="project" value="InterPro"/>
</dbReference>
<dbReference type="Pfam" id="PF13507">
    <property type="entry name" value="GATase_5"/>
    <property type="match status" value="1"/>
</dbReference>
<dbReference type="Pfam" id="PF12818">
    <property type="entry name" value="Tegument_dsDNA"/>
    <property type="match status" value="1"/>
</dbReference>
<dbReference type="GO" id="GO:0043657">
    <property type="term" value="C:host cell"/>
    <property type="evidence" value="ECO:0007669"/>
    <property type="project" value="GOC"/>
</dbReference>
<organismHost>
    <name type="scientific">Panthera leo</name>
    <name type="common">Lion</name>
    <dbReference type="NCBI Taxonomy" id="9689"/>
</organismHost>
<keyword evidence="3" id="KW-0946">Virion</keyword>
<keyword evidence="2" id="KW-0920">Virion tegument</keyword>
<dbReference type="Gene3D" id="3.90.650.10">
    <property type="entry name" value="PurM-like C-terminal domain"/>
    <property type="match status" value="1"/>
</dbReference>
<dbReference type="GO" id="GO:0006164">
    <property type="term" value="P:purine nucleotide biosynthetic process"/>
    <property type="evidence" value="ECO:0007669"/>
    <property type="project" value="TreeGrafter"/>
</dbReference>
<feature type="domain" description="PurM-like C-terminal" evidence="4">
    <location>
        <begin position="829"/>
        <end position="927"/>
    </location>
</feature>
<reference evidence="7" key="2">
    <citation type="submission" date="2019-10" db="EMBL/GenBank/DDBJ databases">
        <title>Experimental infection of calves with contemporary bovine gammaherpesvirus type 4.</title>
        <authorList>
            <person name="Bauermann F."/>
            <person name="Kutish G."/>
            <person name="Diel D."/>
            <person name="Falkenberg S."/>
            <person name="Martins M."/>
            <person name="Flores E."/>
        </authorList>
    </citation>
    <scope>NUCLEOTIDE SEQUENCE</scope>
    <source>
        <strain evidence="7">SD16-49</strain>
    </source>
</reference>
<dbReference type="NCBIfam" id="TIGR01739">
    <property type="entry name" value="tegu_FGAM_synt"/>
    <property type="match status" value="1"/>
</dbReference>
<organism evidence="6">
    <name type="scientific">Bovine herpesvirus 4</name>
    <name type="common">BoHV-4</name>
    <name type="synonym">Movar virus</name>
    <dbReference type="NCBI Taxonomy" id="10385"/>
    <lineage>
        <taxon>Viruses</taxon>
        <taxon>Duplodnaviria</taxon>
        <taxon>Heunggongvirae</taxon>
        <taxon>Peploviricota</taxon>
        <taxon>Herviviricetes</taxon>
        <taxon>Herpesvirales</taxon>
        <taxon>Orthoherpesviridae</taxon>
        <taxon>Gammaherpesvirinae</taxon>
        <taxon>Rhadinovirus</taxon>
        <taxon>Rhadinovirus bovinegamma4</taxon>
    </lineage>
</organism>
<sequence length="1288" mass="142663">MDPSPSIQLCFFISRRAPLPNECQVIQQFTPDGQLPLTSVPLQYEQVFIVHVNGEEQAVKFLVPPLDKLFSSHGQLTPFHESSILKTDPRRLSIIYGMSPSAPKTALSRDLVAILQSMGSLAPMSNLTQILKIVSLSIISIRCNLNPPSNIHVSTLRRALCPPNSPFRPYKVSEIVHGAHFTHDVPQGVLNPPKGDLLGAFVGGFLNASGSASGFMFTPQHGPQAIVNQNFCKTAYIVPVDYWIPEISTYTLSGGHMTDTGLAYTYGQLQVAPRDNLLKFLYNSPNQWFGNVFYSSQLGIASTVSITTSPRSSYELPPYTRDIMDAYMIKMRCCGLPCTQGYFFPIVKSHLPLDSVPEGPIAFTGAVCFSRNITTDLPPETRHKINIYQLGTFTSSHEDSGREVRCLLGALKYLMSFLRPSQVKGISAVKVCETMHAKLLSVCQGTYGIKIYQSALPPPLNTGLLPFTASNRQQNMTMIKQHFLNIVAPIVLVAIEATPDNTTDTVLKAGCAIHGCQYKVLGRRTQKPHIHIVKDKGEQNVREQISLKRYSPSYPISITNKLQKQSENWQDSSMEWDTLPSLSYTLLEILKHPAVGCKDFIVKHIDRLSSGRVAQQQGIGARDIPISDYSILVSDLSLAAAPDRGSENPWATAESLDDLPLVNNEPVPPGICSAIGECFPLSTYFPIKGAHVAIVESLLNIVSAPFKRIDDVTCTFNITWPQTTDSHFGILELMRAGREFCSQLGIGCVFTSCTTSNRRGQKCINNSLVRYLTVTATAPCKDVTQGLTPDLKEPDSSIVWLPISTEYHTFGTVISQLFRDSPSGHIINIDPLYVKKLITVTKHLINHESIISCHDVGCGGLITACFEMAYAGGASIAITVPQDEDPVLFLTSETPGLMVEVPRVKVSTVQKHLERSDIIYFDVGRTLPSVASNTFTVSYKERIIFRESLNEMVENWRHFSTKEQMRTYPCEYQGTPEDPPKDLQLHLTFQPSMCPHGPYKYHQVNVYLLPGTNTPDSLLVALEEAGFRVNLVSTFTDKTVKIVTDTTNVFGICLIGATNIEDATLGDKAISMYTKHNPVLVGELKKLINSPDVFSLAIGHTACQILFENKFMGYNKPSNTTMYCKENYSGLMESRWLNFFIPENTRAVALQSMKGSLLPGWIQGTHLGFAHPSETYMEMLSTHGMVATQFYGADISAGPALTYPQNPTAGYTISGLCSADGRHLALLHDPGLSNNLWQWPHIPKMTPPLKVSPWKRMFLDLHIWANKVREMDQPPPPRPDPLRNIKVM</sequence>
<dbReference type="Gene3D" id="3.40.50.880">
    <property type="match status" value="1"/>
</dbReference>
<dbReference type="GO" id="GO:0004642">
    <property type="term" value="F:phosphoribosylformylglycinamidine synthase activity"/>
    <property type="evidence" value="ECO:0007669"/>
    <property type="project" value="TreeGrafter"/>
</dbReference>
<accession>A0A0F6N5A4</accession>
<reference evidence="6" key="1">
    <citation type="submission" date="2013-05" db="EMBL/GenBank/DDBJ databases">
        <title>Seroprevalence against a Canadian isolate of bovine herpesvirus 4 (BHV4) is higher in various diseases affected bovine dairy herds compared to healthy herds.</title>
        <authorList>
            <person name="Music N."/>
            <person name="Laroche J."/>
            <person name="Tremblay D."/>
            <person name="Mandeville I."/>
            <person name="Bellehumeur C."/>
            <person name="Charette S.J."/>
            <person name="Gagnon C.A."/>
        </authorList>
    </citation>
    <scope>NUCLEOTIDE SEQUENCE</scope>
    <source>
        <strain evidence="6">FMV09-1180503</strain>
    </source>
</reference>
<dbReference type="InterPro" id="IPR036921">
    <property type="entry name" value="PurM-like_N_sf"/>
</dbReference>
<dbReference type="InterPro" id="IPR036676">
    <property type="entry name" value="PurM-like_C_sf"/>
</dbReference>
<dbReference type="GO" id="GO:0019033">
    <property type="term" value="C:viral tegument"/>
    <property type="evidence" value="ECO:0007669"/>
    <property type="project" value="UniProtKB-SubCell"/>
</dbReference>
<dbReference type="InterPro" id="IPR010918">
    <property type="entry name" value="PurM-like_C_dom"/>
</dbReference>
<dbReference type="Pfam" id="PF02769">
    <property type="entry name" value="AIRS_C"/>
    <property type="match status" value="1"/>
</dbReference>
<evidence type="ECO:0000313" key="7">
    <source>
        <dbReference type="EMBL" id="QJC19151.1"/>
    </source>
</evidence>
<feature type="domain" description="Tegument protein herpes virus N-terminal" evidence="5">
    <location>
        <begin position="404"/>
        <end position="527"/>
    </location>
</feature>
<dbReference type="InterPro" id="IPR029062">
    <property type="entry name" value="Class_I_gatase-like"/>
</dbReference>
<evidence type="ECO:0000259" key="4">
    <source>
        <dbReference type="Pfam" id="PF02769"/>
    </source>
</evidence>
<organismHost>
    <name type="scientific">Felis catus</name>
    <name type="common">Cat</name>
    <name type="synonym">Felis silvestris catus</name>
    <dbReference type="NCBI Taxonomy" id="9685"/>
</organismHost>
<dbReference type="SMART" id="SM01211">
    <property type="entry name" value="GATase_5"/>
    <property type="match status" value="1"/>
</dbReference>
<dbReference type="SUPFAM" id="SSF52317">
    <property type="entry name" value="Class I glutamine amidotransferase-like"/>
    <property type="match status" value="1"/>
</dbReference>
<organismHost>
    <name type="scientific">Bos taurus</name>
    <name type="common">Bovine</name>
    <dbReference type="NCBI Taxonomy" id="9913"/>
</organismHost>
<evidence type="ECO:0000256" key="1">
    <source>
        <dbReference type="ARBA" id="ARBA00004535"/>
    </source>
</evidence>
<dbReference type="EMBL" id="MN551084">
    <property type="protein sequence ID" value="QJC19151.1"/>
    <property type="molecule type" value="Genomic_DNA"/>
</dbReference>
<dbReference type="Gene3D" id="3.30.1330.10">
    <property type="entry name" value="PurM-like, N-terminal domain"/>
    <property type="match status" value="1"/>
</dbReference>
<dbReference type="PANTHER" id="PTHR10099:SF1">
    <property type="entry name" value="PHOSPHORIBOSYLFORMYLGLYCINAMIDINE SYNTHASE"/>
    <property type="match status" value="1"/>
</dbReference>
<protein>
    <submittedName>
        <fullName evidence="6">V-FGAM-synthase</fullName>
    </submittedName>
</protein>
<dbReference type="SUPFAM" id="SSF55326">
    <property type="entry name" value="PurM N-terminal domain-like"/>
    <property type="match status" value="1"/>
</dbReference>
<proteinExistence type="predicted"/>
<name>A0A0F6N5A4_BHV4</name>
<comment type="subcellular location">
    <subcellularLocation>
        <location evidence="1">Virion tegument</location>
    </subcellularLocation>
</comment>